<dbReference type="Gene3D" id="3.30.9.10">
    <property type="entry name" value="D-Amino Acid Oxidase, subunit A, domain 2"/>
    <property type="match status" value="1"/>
</dbReference>
<dbReference type="AlphaFoldDB" id="A0A9D7TAC9"/>
<comment type="caution">
    <text evidence="2">The sequence shown here is derived from an EMBL/GenBank/DDBJ whole genome shotgun (WGS) entry which is preliminary data.</text>
</comment>
<feature type="domain" description="FAD dependent oxidoreductase" evidence="1">
    <location>
        <begin position="83"/>
        <end position="442"/>
    </location>
</feature>
<evidence type="ECO:0000313" key="2">
    <source>
        <dbReference type="EMBL" id="MBL0004391.1"/>
    </source>
</evidence>
<dbReference type="Gene3D" id="3.50.50.60">
    <property type="entry name" value="FAD/NAD(P)-binding domain"/>
    <property type="match status" value="1"/>
</dbReference>
<evidence type="ECO:0000259" key="1">
    <source>
        <dbReference type="Pfam" id="PF01266"/>
    </source>
</evidence>
<dbReference type="GO" id="GO:0005737">
    <property type="term" value="C:cytoplasm"/>
    <property type="evidence" value="ECO:0007669"/>
    <property type="project" value="TreeGrafter"/>
</dbReference>
<reference evidence="2" key="1">
    <citation type="submission" date="2020-10" db="EMBL/GenBank/DDBJ databases">
        <title>Connecting structure to function with the recovery of over 1000 high-quality activated sludge metagenome-assembled genomes encoding full-length rRNA genes using long-read sequencing.</title>
        <authorList>
            <person name="Singleton C.M."/>
            <person name="Petriglieri F."/>
            <person name="Kristensen J.M."/>
            <person name="Kirkegaard R.H."/>
            <person name="Michaelsen T.Y."/>
            <person name="Andersen M.H."/>
            <person name="Karst S.M."/>
            <person name="Dueholm M.S."/>
            <person name="Nielsen P.H."/>
            <person name="Albertsen M."/>
        </authorList>
    </citation>
    <scope>NUCLEOTIDE SEQUENCE</scope>
    <source>
        <strain evidence="2">Ribe_18-Q3-R11-54_MAXAC.001</strain>
    </source>
</reference>
<dbReference type="EMBL" id="JADKGK010000020">
    <property type="protein sequence ID" value="MBL0004391.1"/>
    <property type="molecule type" value="Genomic_DNA"/>
</dbReference>
<protein>
    <submittedName>
        <fullName evidence="2">FAD-dependent oxidoreductase</fullName>
    </submittedName>
</protein>
<dbReference type="SUPFAM" id="SSF51905">
    <property type="entry name" value="FAD/NAD(P)-binding domain"/>
    <property type="match status" value="1"/>
</dbReference>
<name>A0A9D7TAC9_9MICO</name>
<dbReference type="InterPro" id="IPR006076">
    <property type="entry name" value="FAD-dep_OxRdtase"/>
</dbReference>
<dbReference type="Proteomes" id="UP000886632">
    <property type="component" value="Unassembled WGS sequence"/>
</dbReference>
<evidence type="ECO:0000313" key="3">
    <source>
        <dbReference type="Proteomes" id="UP000886632"/>
    </source>
</evidence>
<accession>A0A9D7TAC9</accession>
<proteinExistence type="predicted"/>
<dbReference type="InterPro" id="IPR036188">
    <property type="entry name" value="FAD/NAD-bd_sf"/>
</dbReference>
<organism evidence="2 3">
    <name type="scientific">Candidatus Phosphoribacter hodrii</name>
    <dbReference type="NCBI Taxonomy" id="2953743"/>
    <lineage>
        <taxon>Bacteria</taxon>
        <taxon>Bacillati</taxon>
        <taxon>Actinomycetota</taxon>
        <taxon>Actinomycetes</taxon>
        <taxon>Micrococcales</taxon>
        <taxon>Dermatophilaceae</taxon>
        <taxon>Candidatus Phosphoribacter</taxon>
    </lineage>
</organism>
<gene>
    <name evidence="2" type="ORF">IPP00_10545</name>
</gene>
<dbReference type="PANTHER" id="PTHR13847:SF281">
    <property type="entry name" value="FAD DEPENDENT OXIDOREDUCTASE DOMAIN-CONTAINING PROTEIN"/>
    <property type="match status" value="1"/>
</dbReference>
<dbReference type="Pfam" id="PF01266">
    <property type="entry name" value="DAO"/>
    <property type="match status" value="1"/>
</dbReference>
<sequence length="508" mass="54326">MAEYLDPAGGSGHNGGVSPRLSHLSRLRSVAPEVFDPYAAADPAVVAASLADAVPEVYWTDPAQRPMRPDPRPVLHGSSHRADLVVIGGGFTGLWAALQALEDDPSATVVVLEAGRLGTGASGRNGGFVSASLTHGLAQGVALWPDELPTLERLGTDNIAGLEASLTAYGIDADFHRPGELTLSLTPNQDAAITEGYELHRAHGLAGEVLDADAARARVNSPLYRGGWFDPSVALVDPARLVWGLAAAVESLGGTIHEGSPATSLDVDGAGVRVTTTSGAIAARRVVVGTNAYPGVLKRLRPFILPVYDHVLMTEPLTAAHLSAIGWQGREGLTDAGNQFHYYRRTLDDRVLFGGFDANYHFRGRIDPALEQSASHDLLARHFFAIFPQLAGLRFTHRWAGVIDTTSRFTPFFGRTHGGRVAYAVGYTGLGVGSSRFGARVALDLLSGRDTERTRLAMVRRKPVPFPPEPIRYAAVRATRASLAAEDRTGQRNFWLRTLDRLGVGFDS</sequence>
<dbReference type="PANTHER" id="PTHR13847">
    <property type="entry name" value="SARCOSINE DEHYDROGENASE-RELATED"/>
    <property type="match status" value="1"/>
</dbReference>